<dbReference type="EMBL" id="CP016171">
    <property type="protein sequence ID" value="ANN72842.1"/>
    <property type="molecule type" value="Genomic_DNA"/>
</dbReference>
<dbReference type="KEGG" id="bbro:BAU06_16890"/>
<gene>
    <name evidence="2" type="ORF">BAU06_16890</name>
    <name evidence="3" type="ORF">BAU08_17135</name>
</gene>
<dbReference type="STRING" id="463025.BAU08_17135"/>
<organism evidence="3 5">
    <name type="scientific">Bordetella bronchialis</name>
    <dbReference type="NCBI Taxonomy" id="463025"/>
    <lineage>
        <taxon>Bacteria</taxon>
        <taxon>Pseudomonadati</taxon>
        <taxon>Pseudomonadota</taxon>
        <taxon>Betaproteobacteria</taxon>
        <taxon>Burkholderiales</taxon>
        <taxon>Alcaligenaceae</taxon>
        <taxon>Bordetella</taxon>
    </lineage>
</organism>
<protein>
    <recommendedName>
        <fullName evidence="6">DUF2946 domain-containing protein</fullName>
    </recommendedName>
</protein>
<evidence type="ECO:0008006" key="6">
    <source>
        <dbReference type="Google" id="ProtNLM"/>
    </source>
</evidence>
<dbReference type="Proteomes" id="UP000092213">
    <property type="component" value="Chromosome"/>
</dbReference>
<evidence type="ECO:0000313" key="3">
    <source>
        <dbReference type="EMBL" id="ANN72842.1"/>
    </source>
</evidence>
<evidence type="ECO:0000313" key="4">
    <source>
        <dbReference type="Proteomes" id="UP000091897"/>
    </source>
</evidence>
<evidence type="ECO:0000256" key="1">
    <source>
        <dbReference type="SAM" id="MobiDB-lite"/>
    </source>
</evidence>
<dbReference type="EMBL" id="CP016170">
    <property type="protein sequence ID" value="ANN67750.1"/>
    <property type="molecule type" value="Genomic_DNA"/>
</dbReference>
<accession>A0A193FJB1</accession>
<dbReference type="AlphaFoldDB" id="A0A193FJB1"/>
<dbReference type="RefSeq" id="WP_066352467.1">
    <property type="nucleotide sequence ID" value="NZ_CBCSFJ010000030.1"/>
</dbReference>
<keyword evidence="4" id="KW-1185">Reference proteome</keyword>
<name>A0A193FJB1_9BORD</name>
<evidence type="ECO:0000313" key="2">
    <source>
        <dbReference type="EMBL" id="ANN67750.1"/>
    </source>
</evidence>
<evidence type="ECO:0000313" key="5">
    <source>
        <dbReference type="Proteomes" id="UP000092213"/>
    </source>
</evidence>
<sequence length="162" mass="16569">MPAVWLALLVFAVRALLPTGFMPDPDALRAGRFQLVYCGAAGPMPAGMAQAGHFGAHPHMAHPGHPGATPTGHMERAAPAMSADGHGMRGQAPAIPDGDRMPADCPFGLTGVYTHAPPLPAVAAPVLALAWHIPRPVPTALPRAHVTPGPPLGSRAPPGLLD</sequence>
<dbReference type="Proteomes" id="UP000091897">
    <property type="component" value="Chromosome"/>
</dbReference>
<feature type="region of interest" description="Disordered" evidence="1">
    <location>
        <begin position="140"/>
        <end position="162"/>
    </location>
</feature>
<reference evidence="4 5" key="1">
    <citation type="submission" date="2016-06" db="EMBL/GenBank/DDBJ databases">
        <title>Complete genome sequences of Bordetella bronchialis and Bordetella flabilis.</title>
        <authorList>
            <person name="LiPuma J.J."/>
            <person name="Spilker T."/>
        </authorList>
    </citation>
    <scope>NUCLEOTIDE SEQUENCE [LARGE SCALE GENOMIC DNA]</scope>
    <source>
        <strain evidence="3 5">AU17976</strain>
        <strain evidence="2 4">AU3182</strain>
    </source>
</reference>
<proteinExistence type="predicted"/>